<evidence type="ECO:0000313" key="2">
    <source>
        <dbReference type="Proteomes" id="UP000001120"/>
    </source>
</evidence>
<accession>A0A4Y6A993</accession>
<dbReference type="AlphaFoldDB" id="A0A4Y6A993"/>
<keyword evidence="2" id="KW-1185">Reference proteome</keyword>
<gene>
    <name evidence="1" type="ORF">RBAM_38410</name>
</gene>
<dbReference type="Proteomes" id="UP000001120">
    <property type="component" value="Chromosome"/>
</dbReference>
<dbReference type="EMBL" id="CP000560">
    <property type="protein sequence ID" value="QDE58049.1"/>
    <property type="molecule type" value="Genomic_DNA"/>
</dbReference>
<name>A0A4Y6A993_BACVZ</name>
<reference evidence="1 2" key="1">
    <citation type="journal article" date="2007" name="Nat. Biotechnol.">
        <title>Comparative analysis of the complete genome sequence of the plant growth-promoting bacterium Bacillus amyloliquefaciens FZB42.</title>
        <authorList>
            <person name="Chen X.H."/>
            <person name="Koumoutsi A."/>
            <person name="Scholz R."/>
            <person name="Eisenreich A."/>
            <person name="Schneider K."/>
            <person name="Heinemeyer I."/>
            <person name="Morgenstern B."/>
            <person name="Voss B."/>
            <person name="Hess W.R."/>
            <person name="Reva O."/>
            <person name="Junge H."/>
            <person name="Voigt B."/>
            <person name="Jungblut P.R."/>
            <person name="Vater J."/>
            <person name="Sussmuth R."/>
            <person name="Liesegang H."/>
            <person name="Strittmatter A."/>
            <person name="Gottschalk G."/>
            <person name="Borriss R."/>
        </authorList>
    </citation>
    <scope>NUCLEOTIDE SEQUENCE [LARGE SCALE GENOMIC DNA]</scope>
    <source>
        <strain evidence="2">DSM 23117 / BGSC 10A6 / LMG 26770 / FZB42</strain>
    </source>
</reference>
<organism evidence="1 2">
    <name type="scientific">Bacillus velezensis (strain DSM 23117 / BGSC 10A6 / LMG 26770 / FZB42)</name>
    <name type="common">Bacillus amyloliquefaciens subsp. plantarum</name>
    <dbReference type="NCBI Taxonomy" id="326423"/>
    <lineage>
        <taxon>Bacteria</taxon>
        <taxon>Bacillati</taxon>
        <taxon>Bacillota</taxon>
        <taxon>Bacilli</taxon>
        <taxon>Bacillales</taxon>
        <taxon>Bacillaceae</taxon>
        <taxon>Bacillus</taxon>
        <taxon>Bacillus amyloliquefaciens group</taxon>
    </lineage>
</organism>
<sequence length="61" mass="6643">MPAALFHSAFVSIRLLHSTKGDIYPVFAAASENGIKPFDPANKRAIAAVYKYSCPSIGFFH</sequence>
<evidence type="ECO:0000313" key="1">
    <source>
        <dbReference type="EMBL" id="QDE58049.1"/>
    </source>
</evidence>
<proteinExistence type="predicted"/>
<dbReference type="KEGG" id="bay:RBAM_38410"/>
<protein>
    <submittedName>
        <fullName evidence="1">Uncharacterized protein</fullName>
    </submittedName>
</protein>